<organism evidence="2 3">
    <name type="scientific">Rhizocola hellebori</name>
    <dbReference type="NCBI Taxonomy" id="1392758"/>
    <lineage>
        <taxon>Bacteria</taxon>
        <taxon>Bacillati</taxon>
        <taxon>Actinomycetota</taxon>
        <taxon>Actinomycetes</taxon>
        <taxon>Micromonosporales</taxon>
        <taxon>Micromonosporaceae</taxon>
        <taxon>Rhizocola</taxon>
    </lineage>
</organism>
<feature type="domain" description="HTH cro/C1-type" evidence="1">
    <location>
        <begin position="37"/>
        <end position="81"/>
    </location>
</feature>
<protein>
    <recommendedName>
        <fullName evidence="1">HTH cro/C1-type domain-containing protein</fullName>
    </recommendedName>
</protein>
<keyword evidence="3" id="KW-1185">Reference proteome</keyword>
<evidence type="ECO:0000259" key="1">
    <source>
        <dbReference type="PROSITE" id="PS50943"/>
    </source>
</evidence>
<name>A0A8J3VIZ3_9ACTN</name>
<dbReference type="InterPro" id="IPR010982">
    <property type="entry name" value="Lambda_DNA-bd_dom_sf"/>
</dbReference>
<dbReference type="EMBL" id="BONY01000037">
    <property type="protein sequence ID" value="GIH07468.1"/>
    <property type="molecule type" value="Genomic_DNA"/>
</dbReference>
<comment type="caution">
    <text evidence="2">The sequence shown here is derived from an EMBL/GenBank/DDBJ whole genome shotgun (WGS) entry which is preliminary data.</text>
</comment>
<reference evidence="2" key="1">
    <citation type="submission" date="2021-01" db="EMBL/GenBank/DDBJ databases">
        <title>Whole genome shotgun sequence of Rhizocola hellebori NBRC 109834.</title>
        <authorList>
            <person name="Komaki H."/>
            <person name="Tamura T."/>
        </authorList>
    </citation>
    <scope>NUCLEOTIDE SEQUENCE</scope>
    <source>
        <strain evidence="2">NBRC 109834</strain>
    </source>
</reference>
<dbReference type="InterPro" id="IPR001387">
    <property type="entry name" value="Cro/C1-type_HTH"/>
</dbReference>
<dbReference type="RefSeq" id="WP_203911261.1">
    <property type="nucleotide sequence ID" value="NZ_BONY01000037.1"/>
</dbReference>
<dbReference type="CDD" id="cd00093">
    <property type="entry name" value="HTH_XRE"/>
    <property type="match status" value="1"/>
</dbReference>
<evidence type="ECO:0000313" key="3">
    <source>
        <dbReference type="Proteomes" id="UP000612899"/>
    </source>
</evidence>
<dbReference type="Pfam" id="PF13443">
    <property type="entry name" value="HTH_26"/>
    <property type="match status" value="1"/>
</dbReference>
<dbReference type="Proteomes" id="UP000612899">
    <property type="component" value="Unassembled WGS sequence"/>
</dbReference>
<accession>A0A8J3VIZ3</accession>
<dbReference type="Gene3D" id="1.10.260.40">
    <property type="entry name" value="lambda repressor-like DNA-binding domains"/>
    <property type="match status" value="1"/>
</dbReference>
<evidence type="ECO:0000313" key="2">
    <source>
        <dbReference type="EMBL" id="GIH07468.1"/>
    </source>
</evidence>
<gene>
    <name evidence="2" type="ORF">Rhe02_55350</name>
</gene>
<dbReference type="GO" id="GO:0003677">
    <property type="term" value="F:DNA binding"/>
    <property type="evidence" value="ECO:0007669"/>
    <property type="project" value="InterPro"/>
</dbReference>
<proteinExistence type="predicted"/>
<dbReference type="PROSITE" id="PS50943">
    <property type="entry name" value="HTH_CROC1"/>
    <property type="match status" value="1"/>
</dbReference>
<dbReference type="AlphaFoldDB" id="A0A8J3VIZ3"/>
<dbReference type="SUPFAM" id="SSF47413">
    <property type="entry name" value="lambda repressor-like DNA-binding domains"/>
    <property type="match status" value="1"/>
</dbReference>
<sequence>MKSTQTWVASEGVTDPQQPLLNRVIFGELMRVRGIPSMARLAELAGVSKSTAFRVRDGETRALLSTAQAFARVLDTTVSTLFPEPSDV</sequence>